<comment type="catalytic activity">
    <reaction evidence="4 6">
        <text>AMP + ATP = 2 ADP</text>
        <dbReference type="Rhea" id="RHEA:12973"/>
        <dbReference type="ChEBI" id="CHEBI:30616"/>
        <dbReference type="ChEBI" id="CHEBI:456215"/>
        <dbReference type="ChEBI" id="CHEBI:456216"/>
        <dbReference type="EC" id="2.7.4.3"/>
    </reaction>
</comment>
<keyword evidence="1 4" id="KW-0808">Transferase</keyword>
<feature type="domain" description="Adenylate kinase active site lid" evidence="7">
    <location>
        <begin position="122"/>
        <end position="157"/>
    </location>
</feature>
<name>A0A147K0S6_HADYE</name>
<comment type="subcellular location">
    <subcellularLocation>
        <location evidence="4 6">Cytoplasm</location>
    </subcellularLocation>
</comment>
<dbReference type="GO" id="GO:0008270">
    <property type="term" value="F:zinc ion binding"/>
    <property type="evidence" value="ECO:0007669"/>
    <property type="project" value="UniProtKB-UniRule"/>
</dbReference>
<evidence type="ECO:0000313" key="9">
    <source>
        <dbReference type="Proteomes" id="UP000074294"/>
    </source>
</evidence>
<feature type="binding site" evidence="4">
    <location>
        <position position="128"/>
    </location>
    <ligand>
        <name>Zn(2+)</name>
        <dbReference type="ChEBI" id="CHEBI:29105"/>
        <note>structural</note>
    </ligand>
</feature>
<reference evidence="8 9" key="1">
    <citation type="journal article" date="2016" name="Nat. Microbiol.">
        <title>Genomic inference of the metabolism of cosmopolitan subsurface Archaea, Hadesarchaea.</title>
        <authorList>
            <person name="Baker B.J."/>
            <person name="Saw J.H."/>
            <person name="Lind A.E."/>
            <person name="Lazar C.S."/>
            <person name="Hinrichs K.-U."/>
            <person name="Teske A.P."/>
            <person name="Ettema T.J."/>
        </authorList>
    </citation>
    <scope>NUCLEOTIDE SEQUENCE [LARGE SCALE GENOMIC DNA]</scope>
</reference>
<organism evidence="8 9">
    <name type="scientific">Hadarchaeum yellowstonense</name>
    <dbReference type="NCBI Taxonomy" id="1776334"/>
    <lineage>
        <taxon>Archaea</taxon>
        <taxon>Methanobacteriati</taxon>
        <taxon>Candidatus Hadarchaeota</taxon>
        <taxon>Candidatus Hadarchaeia</taxon>
        <taxon>Candidatus Hadarchaeales</taxon>
        <taxon>Candidatus Hadarchaeaceae</taxon>
        <taxon>Candidatus Hadarchaeum</taxon>
    </lineage>
</organism>
<dbReference type="PROSITE" id="PS00113">
    <property type="entry name" value="ADENYLATE_KINASE"/>
    <property type="match status" value="1"/>
</dbReference>
<dbReference type="AlphaFoldDB" id="A0A147K0S6"/>
<dbReference type="UniPathway" id="UPA00588">
    <property type="reaction ID" value="UER00649"/>
</dbReference>
<dbReference type="SUPFAM" id="SSF52540">
    <property type="entry name" value="P-loop containing nucleoside triphosphate hydrolases"/>
    <property type="match status" value="1"/>
</dbReference>
<dbReference type="GO" id="GO:0044209">
    <property type="term" value="P:AMP salvage"/>
    <property type="evidence" value="ECO:0007669"/>
    <property type="project" value="UniProtKB-UniRule"/>
</dbReference>
<evidence type="ECO:0000256" key="6">
    <source>
        <dbReference type="RuleBase" id="RU003331"/>
    </source>
</evidence>
<dbReference type="GO" id="GO:0004017">
    <property type="term" value="F:AMP kinase activity"/>
    <property type="evidence" value="ECO:0007669"/>
    <property type="project" value="UniProtKB-UniRule"/>
</dbReference>
<comment type="caution">
    <text evidence="8">The sequence shown here is derived from an EMBL/GenBank/DDBJ whole genome shotgun (WGS) entry which is preliminary data.</text>
</comment>
<feature type="binding site" evidence="4">
    <location>
        <position position="122"/>
    </location>
    <ligand>
        <name>ATP</name>
        <dbReference type="ChEBI" id="CHEBI:30616"/>
    </ligand>
</feature>
<comment type="domain">
    <text evidence="4">Consists of three domains, a large central CORE domain and two small peripheral domains, NMPbind and LID, which undergo movements during catalysis. The LID domain closes over the site of phosphoryl transfer upon ATP binding. Assembling and dissambling the active center during each catalytic cycle provides an effective means to prevent ATP hydrolysis. Some bacteria have evolved a zinc-coordinating structure that stabilizes the LID domain.</text>
</comment>
<feature type="binding site" evidence="4">
    <location>
        <position position="36"/>
    </location>
    <ligand>
        <name>AMP</name>
        <dbReference type="ChEBI" id="CHEBI:456215"/>
    </ligand>
</feature>
<feature type="binding site" evidence="4">
    <location>
        <begin position="85"/>
        <end position="88"/>
    </location>
    <ligand>
        <name>AMP</name>
        <dbReference type="ChEBI" id="CHEBI:456215"/>
    </ligand>
</feature>
<dbReference type="GO" id="GO:0005524">
    <property type="term" value="F:ATP binding"/>
    <property type="evidence" value="ECO:0007669"/>
    <property type="project" value="UniProtKB-UniRule"/>
</dbReference>
<dbReference type="HAMAP" id="MF_00235">
    <property type="entry name" value="Adenylate_kinase_Adk"/>
    <property type="match status" value="1"/>
</dbReference>
<comment type="subunit">
    <text evidence="4 6">Monomer.</text>
</comment>
<evidence type="ECO:0000313" key="8">
    <source>
        <dbReference type="EMBL" id="KUO42439.1"/>
    </source>
</evidence>
<feature type="binding site" evidence="4">
    <location>
        <position position="31"/>
    </location>
    <ligand>
        <name>AMP</name>
        <dbReference type="ChEBI" id="CHEBI:456215"/>
    </ligand>
</feature>
<feature type="binding site" evidence="4">
    <location>
        <position position="155"/>
    </location>
    <ligand>
        <name>AMP</name>
        <dbReference type="ChEBI" id="CHEBI:456215"/>
    </ligand>
</feature>
<dbReference type="Gene3D" id="3.40.50.300">
    <property type="entry name" value="P-loop containing nucleotide triphosphate hydrolases"/>
    <property type="match status" value="1"/>
</dbReference>
<dbReference type="PANTHER" id="PTHR23359">
    <property type="entry name" value="NUCLEOTIDE KINASE"/>
    <property type="match status" value="1"/>
</dbReference>
<feature type="binding site" evidence="4">
    <location>
        <position position="125"/>
    </location>
    <ligand>
        <name>Zn(2+)</name>
        <dbReference type="ChEBI" id="CHEBI:29105"/>
        <note>structural</note>
    </ligand>
</feature>
<evidence type="ECO:0000256" key="4">
    <source>
        <dbReference type="HAMAP-Rule" id="MF_00235"/>
    </source>
</evidence>
<dbReference type="Proteomes" id="UP000074294">
    <property type="component" value="Unassembled WGS sequence"/>
</dbReference>
<dbReference type="GO" id="GO:0005737">
    <property type="term" value="C:cytoplasm"/>
    <property type="evidence" value="ECO:0007669"/>
    <property type="project" value="UniProtKB-SubCell"/>
</dbReference>
<evidence type="ECO:0000256" key="1">
    <source>
        <dbReference type="ARBA" id="ARBA00022679"/>
    </source>
</evidence>
<dbReference type="FunFam" id="3.40.50.300:FF:000106">
    <property type="entry name" value="Adenylate kinase mitochondrial"/>
    <property type="match status" value="1"/>
</dbReference>
<keyword evidence="2 4" id="KW-0547">Nucleotide-binding</keyword>
<feature type="binding site" evidence="4">
    <location>
        <position position="148"/>
    </location>
    <ligand>
        <name>Zn(2+)</name>
        <dbReference type="ChEBI" id="CHEBI:29105"/>
        <note>structural</note>
    </ligand>
</feature>
<dbReference type="EC" id="2.7.4.3" evidence="4 6"/>
<sequence>MNLIILGAPGSGKGTQTTRLKAKLNIPAISTGDIFRKEIKEETELGKRIKKYLDSGQLVPDEIVIDVIKERIKQPDCKNGFILDGFPRTLEQAKALDKIVKIDACINLSVPKEIIVKRLSARRTCKNCGEIYNLLVLKPKVDGVCDKCGGPLFQRDDDRESVIEERFRVYERQTEPLLKYYESRVPVITVTCNSVDAPPELITEQIINGLKRLKLID</sequence>
<dbReference type="PRINTS" id="PR00094">
    <property type="entry name" value="ADENYLTKNASE"/>
</dbReference>
<feature type="binding site" evidence="4">
    <location>
        <position position="194"/>
    </location>
    <ligand>
        <name>ATP</name>
        <dbReference type="ChEBI" id="CHEBI:30616"/>
    </ligand>
</feature>
<evidence type="ECO:0000256" key="2">
    <source>
        <dbReference type="ARBA" id="ARBA00022741"/>
    </source>
</evidence>
<keyword evidence="4 6" id="KW-0067">ATP-binding</keyword>
<dbReference type="NCBIfam" id="NF001381">
    <property type="entry name" value="PRK00279.1-3"/>
    <property type="match status" value="1"/>
</dbReference>
<comment type="similarity">
    <text evidence="4 5">Belongs to the adenylate kinase family.</text>
</comment>
<dbReference type="InterPro" id="IPR033690">
    <property type="entry name" value="Adenylat_kinase_CS"/>
</dbReference>
<comment type="function">
    <text evidence="4">Catalyzes the reversible transfer of the terminal phosphate group between ATP and AMP. Plays an important role in cellular energy homeostasis and in adenine nucleotide metabolism.</text>
</comment>
<keyword evidence="4" id="KW-0963">Cytoplasm</keyword>
<evidence type="ECO:0000256" key="5">
    <source>
        <dbReference type="RuleBase" id="RU003330"/>
    </source>
</evidence>
<comment type="pathway">
    <text evidence="4">Purine metabolism; AMP biosynthesis via salvage pathway; AMP from ADP: step 1/1.</text>
</comment>
<protein>
    <recommendedName>
        <fullName evidence="4 6">Adenylate kinase</fullName>
        <shortName evidence="4">AK</shortName>
        <ecNumber evidence="4 6">2.7.4.3</ecNumber>
    </recommendedName>
    <alternativeName>
        <fullName evidence="4">ATP-AMP transphosphorylase</fullName>
    </alternativeName>
    <alternativeName>
        <fullName evidence="4">ATP:AMP phosphotransferase</fullName>
    </alternativeName>
    <alternativeName>
        <fullName evidence="4">Adenylate monophosphate kinase</fullName>
    </alternativeName>
</protein>
<accession>A0A147K0S6</accession>
<feature type="binding site" evidence="4">
    <location>
        <position position="92"/>
    </location>
    <ligand>
        <name>AMP</name>
        <dbReference type="ChEBI" id="CHEBI:456215"/>
    </ligand>
</feature>
<dbReference type="EMBL" id="LQMQ01000007">
    <property type="protein sequence ID" value="KUO42439.1"/>
    <property type="molecule type" value="Genomic_DNA"/>
</dbReference>
<keyword evidence="4" id="KW-0545">Nucleotide biosynthesis</keyword>
<feature type="region of interest" description="NMP" evidence="4">
    <location>
        <begin position="30"/>
        <end position="59"/>
    </location>
</feature>
<proteinExistence type="inferred from homology"/>
<feature type="binding site" evidence="4">
    <location>
        <position position="166"/>
    </location>
    <ligand>
        <name>AMP</name>
        <dbReference type="ChEBI" id="CHEBI:456215"/>
    </ligand>
</feature>
<dbReference type="NCBIfam" id="NF001380">
    <property type="entry name" value="PRK00279.1-2"/>
    <property type="match status" value="1"/>
</dbReference>
<keyword evidence="3 4" id="KW-0418">Kinase</keyword>
<feature type="binding site" evidence="4">
    <location>
        <position position="145"/>
    </location>
    <ligand>
        <name>Zn(2+)</name>
        <dbReference type="ChEBI" id="CHEBI:29105"/>
        <note>structural</note>
    </ligand>
</feature>
<feature type="binding site" evidence="4">
    <location>
        <begin position="10"/>
        <end position="15"/>
    </location>
    <ligand>
        <name>ATP</name>
        <dbReference type="ChEBI" id="CHEBI:30616"/>
    </ligand>
</feature>
<feature type="region of interest" description="LID" evidence="4">
    <location>
        <begin position="121"/>
        <end position="158"/>
    </location>
</feature>
<dbReference type="NCBIfam" id="TIGR01351">
    <property type="entry name" value="adk"/>
    <property type="match status" value="1"/>
</dbReference>
<dbReference type="InterPro" id="IPR027417">
    <property type="entry name" value="P-loop_NTPase"/>
</dbReference>
<keyword evidence="4" id="KW-0862">Zinc</keyword>
<dbReference type="Pfam" id="PF00406">
    <property type="entry name" value="ADK"/>
    <property type="match status" value="1"/>
</dbReference>
<dbReference type="CDD" id="cd01428">
    <property type="entry name" value="ADK"/>
    <property type="match status" value="1"/>
</dbReference>
<evidence type="ECO:0000256" key="3">
    <source>
        <dbReference type="ARBA" id="ARBA00022777"/>
    </source>
</evidence>
<feature type="binding site" evidence="4">
    <location>
        <begin position="131"/>
        <end position="132"/>
    </location>
    <ligand>
        <name>ATP</name>
        <dbReference type="ChEBI" id="CHEBI:30616"/>
    </ligand>
</feature>
<evidence type="ECO:0000259" key="7">
    <source>
        <dbReference type="Pfam" id="PF05191"/>
    </source>
</evidence>
<dbReference type="InterPro" id="IPR006259">
    <property type="entry name" value="Adenyl_kin_sub"/>
</dbReference>
<dbReference type="InterPro" id="IPR000850">
    <property type="entry name" value="Adenylat/UMP-CMP_kin"/>
</dbReference>
<keyword evidence="4" id="KW-0479">Metal-binding</keyword>
<dbReference type="STRING" id="1776334.APZ16_02945"/>
<feature type="binding site" evidence="4">
    <location>
        <begin position="57"/>
        <end position="59"/>
    </location>
    <ligand>
        <name>AMP</name>
        <dbReference type="ChEBI" id="CHEBI:456215"/>
    </ligand>
</feature>
<dbReference type="Pfam" id="PF05191">
    <property type="entry name" value="ADK_lid"/>
    <property type="match status" value="1"/>
</dbReference>
<dbReference type="InterPro" id="IPR007862">
    <property type="entry name" value="Adenylate_kinase_lid-dom"/>
</dbReference>
<gene>
    <name evidence="4" type="primary">adk</name>
    <name evidence="8" type="ORF">APZ16_02945</name>
</gene>